<protein>
    <recommendedName>
        <fullName evidence="1">Integrase catalytic domain-containing protein</fullName>
    </recommendedName>
</protein>
<dbReference type="GO" id="GO:0003676">
    <property type="term" value="F:nucleic acid binding"/>
    <property type="evidence" value="ECO:0007669"/>
    <property type="project" value="InterPro"/>
</dbReference>
<dbReference type="PROSITE" id="PS50994">
    <property type="entry name" value="INTEGRASE"/>
    <property type="match status" value="1"/>
</dbReference>
<dbReference type="SUPFAM" id="SSF53098">
    <property type="entry name" value="Ribonuclease H-like"/>
    <property type="match status" value="1"/>
</dbReference>
<dbReference type="Pfam" id="PF18701">
    <property type="entry name" value="DUF5641"/>
    <property type="match status" value="1"/>
</dbReference>
<dbReference type="PANTHER" id="PTHR47331:SF1">
    <property type="entry name" value="GAG-LIKE PROTEIN"/>
    <property type="match status" value="1"/>
</dbReference>
<dbReference type="AlphaFoldDB" id="A0A0J7K046"/>
<dbReference type="InterPro" id="IPR001584">
    <property type="entry name" value="Integrase_cat-core"/>
</dbReference>
<gene>
    <name evidence="2" type="ORF">RF55_19343</name>
</gene>
<keyword evidence="3" id="KW-1185">Reference proteome</keyword>
<dbReference type="InterPro" id="IPR036397">
    <property type="entry name" value="RNaseH_sf"/>
</dbReference>
<evidence type="ECO:0000313" key="3">
    <source>
        <dbReference type="Proteomes" id="UP000036403"/>
    </source>
</evidence>
<evidence type="ECO:0000259" key="1">
    <source>
        <dbReference type="PROSITE" id="PS50994"/>
    </source>
</evidence>
<comment type="caution">
    <text evidence="2">The sequence shown here is derived from an EMBL/GenBank/DDBJ whole genome shotgun (WGS) entry which is preliminary data.</text>
</comment>
<reference evidence="2 3" key="1">
    <citation type="submission" date="2015-04" db="EMBL/GenBank/DDBJ databases">
        <title>Lasius niger genome sequencing.</title>
        <authorList>
            <person name="Konorov E.A."/>
            <person name="Nikitin M.A."/>
            <person name="Kirill M.V."/>
            <person name="Chang P."/>
        </authorList>
    </citation>
    <scope>NUCLEOTIDE SEQUENCE [LARGE SCALE GENOMIC DNA]</scope>
    <source>
        <tissue evidence="2">Whole</tissue>
    </source>
</reference>
<dbReference type="GO" id="GO:0015074">
    <property type="term" value="P:DNA integration"/>
    <property type="evidence" value="ECO:0007669"/>
    <property type="project" value="InterPro"/>
</dbReference>
<dbReference type="Gene3D" id="3.30.420.10">
    <property type="entry name" value="Ribonuclease H-like superfamily/Ribonuclease H"/>
    <property type="match status" value="1"/>
</dbReference>
<accession>A0A0J7K046</accession>
<name>A0A0J7K046_LASNI</name>
<evidence type="ECO:0000313" key="2">
    <source>
        <dbReference type="EMBL" id="KMQ83687.1"/>
    </source>
</evidence>
<dbReference type="EMBL" id="LBMM01018813">
    <property type="protein sequence ID" value="KMQ83687.1"/>
    <property type="molecule type" value="Genomic_DNA"/>
</dbReference>
<dbReference type="InterPro" id="IPR012337">
    <property type="entry name" value="RNaseH-like_sf"/>
</dbReference>
<feature type="domain" description="Integrase catalytic" evidence="1">
    <location>
        <begin position="10"/>
        <end position="202"/>
    </location>
</feature>
<dbReference type="PaxDb" id="67767-A0A0J7K046"/>
<proteinExistence type="predicted"/>
<dbReference type="OrthoDB" id="7543599at2759"/>
<dbReference type="Proteomes" id="UP000036403">
    <property type="component" value="Unassembled WGS sequence"/>
</dbReference>
<sequence>MGNLPPERVTPARPFLRTGVDYAGPIFVCTSRGRGHRSYKSFIAVFVCFSSKAVHLELVSDYTSDAFLAAFRRFVSRRGLCEEMYSDCGTNFVGADRTLRELFLASSLEGRRIANTVVTEGVKWRFNPPVASHFGGLWEAAVKSTKHHLRRVIGETTLTFEEMTTFLTQVEACLNSRPLQALSDDPDDVSALTPGHFLVGAPLLAVPEPSLTKNAENTLSRWQLVQKMRDHFWQRWSREYIHETPQPKWLKNEAAPDVGTLCLVRSEVTPPNRWPLARITRLHPRTDGVTRVVTVKTPTSELIRPLTKIVMLPGITDATPPHHNA</sequence>
<dbReference type="InterPro" id="IPR040676">
    <property type="entry name" value="DUF5641"/>
</dbReference>
<dbReference type="PANTHER" id="PTHR47331">
    <property type="entry name" value="PHD-TYPE DOMAIN-CONTAINING PROTEIN"/>
    <property type="match status" value="1"/>
</dbReference>
<dbReference type="STRING" id="67767.A0A0J7K046"/>
<organism evidence="2 3">
    <name type="scientific">Lasius niger</name>
    <name type="common">Black garden ant</name>
    <dbReference type="NCBI Taxonomy" id="67767"/>
    <lineage>
        <taxon>Eukaryota</taxon>
        <taxon>Metazoa</taxon>
        <taxon>Ecdysozoa</taxon>
        <taxon>Arthropoda</taxon>
        <taxon>Hexapoda</taxon>
        <taxon>Insecta</taxon>
        <taxon>Pterygota</taxon>
        <taxon>Neoptera</taxon>
        <taxon>Endopterygota</taxon>
        <taxon>Hymenoptera</taxon>
        <taxon>Apocrita</taxon>
        <taxon>Aculeata</taxon>
        <taxon>Formicoidea</taxon>
        <taxon>Formicidae</taxon>
        <taxon>Formicinae</taxon>
        <taxon>Lasius</taxon>
        <taxon>Lasius</taxon>
    </lineage>
</organism>